<dbReference type="PROSITE" id="PS51257">
    <property type="entry name" value="PROKAR_LIPOPROTEIN"/>
    <property type="match status" value="1"/>
</dbReference>
<feature type="transmembrane region" description="Helical" evidence="1">
    <location>
        <begin position="58"/>
        <end position="78"/>
    </location>
</feature>
<dbReference type="Proteomes" id="UP000198402">
    <property type="component" value="Unassembled WGS sequence"/>
</dbReference>
<evidence type="ECO:0000313" key="2">
    <source>
        <dbReference type="EMBL" id="GAX01472.1"/>
    </source>
</evidence>
<organism evidence="2 3">
    <name type="scientific">Secundilactobacillus silagei JCM 19001</name>
    <dbReference type="NCBI Taxonomy" id="1302250"/>
    <lineage>
        <taxon>Bacteria</taxon>
        <taxon>Bacillati</taxon>
        <taxon>Bacillota</taxon>
        <taxon>Bacilli</taxon>
        <taxon>Lactobacillales</taxon>
        <taxon>Lactobacillaceae</taxon>
        <taxon>Secundilactobacillus</taxon>
    </lineage>
</organism>
<dbReference type="AlphaFoldDB" id="A0A1Z5IIT5"/>
<dbReference type="RefSeq" id="WP_089136792.1">
    <property type="nucleotide sequence ID" value="NZ_BCMG01000007.1"/>
</dbReference>
<proteinExistence type="predicted"/>
<feature type="transmembrane region" description="Helical" evidence="1">
    <location>
        <begin position="432"/>
        <end position="452"/>
    </location>
</feature>
<keyword evidence="1" id="KW-0472">Membrane</keyword>
<feature type="transmembrane region" description="Helical" evidence="1">
    <location>
        <begin position="197"/>
        <end position="215"/>
    </location>
</feature>
<accession>A0A1Z5IIT5</accession>
<dbReference type="STRING" id="1302250.GCA_001313225_01199"/>
<feature type="transmembrane region" description="Helical" evidence="1">
    <location>
        <begin position="222"/>
        <end position="238"/>
    </location>
</feature>
<gene>
    <name evidence="2" type="ORF">IWT126_01513</name>
</gene>
<evidence type="ECO:0008006" key="4">
    <source>
        <dbReference type="Google" id="ProtNLM"/>
    </source>
</evidence>
<feature type="transmembrane region" description="Helical" evidence="1">
    <location>
        <begin position="489"/>
        <end position="509"/>
    </location>
</feature>
<comment type="caution">
    <text evidence="2">The sequence shown here is derived from an EMBL/GenBank/DDBJ whole genome shotgun (WGS) entry which is preliminary data.</text>
</comment>
<keyword evidence="3" id="KW-1185">Reference proteome</keyword>
<name>A0A1Z5IIT5_9LACO</name>
<protein>
    <recommendedName>
        <fullName evidence="4">Glycosyltransferase RgtA/B/C/D-like domain-containing protein</fullName>
    </recommendedName>
</protein>
<feature type="transmembrane region" description="Helical" evidence="1">
    <location>
        <begin position="32"/>
        <end position="49"/>
    </location>
</feature>
<feature type="transmembrane region" description="Helical" evidence="1">
    <location>
        <begin position="268"/>
        <end position="289"/>
    </location>
</feature>
<feature type="transmembrane region" description="Helical" evidence="1">
    <location>
        <begin position="399"/>
        <end position="420"/>
    </location>
</feature>
<evidence type="ECO:0000256" key="1">
    <source>
        <dbReference type="SAM" id="Phobius"/>
    </source>
</evidence>
<feature type="transmembrane region" description="Helical" evidence="1">
    <location>
        <begin position="458"/>
        <end position="477"/>
    </location>
</feature>
<feature type="transmembrane region" description="Helical" evidence="1">
    <location>
        <begin position="172"/>
        <end position="191"/>
    </location>
</feature>
<dbReference type="OrthoDB" id="2240371at2"/>
<keyword evidence="1" id="KW-0812">Transmembrane</keyword>
<keyword evidence="1" id="KW-1133">Transmembrane helix</keyword>
<sequence>MARKGYPLFFSIVLVGCLAIGALGNLTGYSGAAMLIVTILGLTGIRLFTADINKIKPIYVRLGIGVGLLVMLVVQIFILKVMPDTVYHDPYRVLSQADQMAAGHISWDITYFWRYSNNVPIAYLMSLWLRFTQLFSLSTNASIHILSIIVLDSFITLVLTTTWKLSHRNSTTIGAFIFLVLTPFAYTYYLQVFYTDLPTMLVLLIIMRTVMGWSHSSRTRKLLVGSGLVFTVLIGALLKPNIVVLLPALAIVALILARKKLFKKSQLLLPMVLITLGFGLSVPTTQAIYRASNYTPETTFAFPVTHWMLMGVNYSHHGMFAGHDVARDIALPNKTARRNYDLKHISKRVKNLGALGLMKLWVAKIAVLLNVQGIQNWYNGGFQSAPSWYQQHAQSIQKLIMISYTAATLVLWATLALRLFTWQPDLSDGKQVAALLAIITALGYLAFHTLLWEAEPRYGQAALPLFWFALAAVPTPVGEPKRAVNFSRLVAPLGIGATLLTTFSLATILGHSYPTSTVVAAQRSQLSTQYHAKPTDLASGHVMTEEVALHSTANYFSVQIHKHSHVQVSLENLTTHHRYQLSKVGYVYRLHHRLKSGWYQIIARNATPKSQPVDVVQTYHYRLNAKPLIINNRPDLTGSFVFTSVLHHHLKGGSTIG</sequence>
<evidence type="ECO:0000313" key="3">
    <source>
        <dbReference type="Proteomes" id="UP000198402"/>
    </source>
</evidence>
<reference evidence="2 3" key="1">
    <citation type="submission" date="2015-11" db="EMBL/GenBank/DDBJ databases">
        <title>Draft genome sequences of new species of the genus Lactobacillus isolated from orchardgrass silage.</title>
        <authorList>
            <person name="Tohno M."/>
            <person name="Tanizawa Y."/>
            <person name="Arita M."/>
        </authorList>
    </citation>
    <scope>NUCLEOTIDE SEQUENCE [LARGE SCALE GENOMIC DNA]</scope>
    <source>
        <strain evidence="2 3">IWT126</strain>
    </source>
</reference>
<feature type="transmembrane region" description="Helical" evidence="1">
    <location>
        <begin position="141"/>
        <end position="160"/>
    </location>
</feature>
<feature type="transmembrane region" description="Helical" evidence="1">
    <location>
        <begin position="7"/>
        <end position="26"/>
    </location>
</feature>
<dbReference type="EMBL" id="BCMG01000007">
    <property type="protein sequence ID" value="GAX01472.1"/>
    <property type="molecule type" value="Genomic_DNA"/>
</dbReference>